<comment type="caution">
    <text evidence="2">The sequence shown here is derived from an EMBL/GenBank/DDBJ whole genome shotgun (WGS) entry which is preliminary data.</text>
</comment>
<proteinExistence type="predicted"/>
<evidence type="ECO:0000313" key="2">
    <source>
        <dbReference type="EMBL" id="KAJ1083121.1"/>
    </source>
</evidence>
<evidence type="ECO:0000313" key="3">
    <source>
        <dbReference type="Proteomes" id="UP001066276"/>
    </source>
</evidence>
<name>A0AAV7KUG3_PLEWA</name>
<gene>
    <name evidence="2" type="ORF">NDU88_003281</name>
</gene>
<dbReference type="AlphaFoldDB" id="A0AAV7KUG3"/>
<accession>A0AAV7KUG3</accession>
<dbReference type="EMBL" id="JANPWB010000016">
    <property type="protein sequence ID" value="KAJ1083121.1"/>
    <property type="molecule type" value="Genomic_DNA"/>
</dbReference>
<organism evidence="2 3">
    <name type="scientific">Pleurodeles waltl</name>
    <name type="common">Iberian ribbed newt</name>
    <dbReference type="NCBI Taxonomy" id="8319"/>
    <lineage>
        <taxon>Eukaryota</taxon>
        <taxon>Metazoa</taxon>
        <taxon>Chordata</taxon>
        <taxon>Craniata</taxon>
        <taxon>Vertebrata</taxon>
        <taxon>Euteleostomi</taxon>
        <taxon>Amphibia</taxon>
        <taxon>Batrachia</taxon>
        <taxon>Caudata</taxon>
        <taxon>Salamandroidea</taxon>
        <taxon>Salamandridae</taxon>
        <taxon>Pleurodelinae</taxon>
        <taxon>Pleurodeles</taxon>
    </lineage>
</organism>
<feature type="region of interest" description="Disordered" evidence="1">
    <location>
        <begin position="58"/>
        <end position="117"/>
    </location>
</feature>
<feature type="compositionally biased region" description="Polar residues" evidence="1">
    <location>
        <begin position="105"/>
        <end position="115"/>
    </location>
</feature>
<sequence length="266" mass="28424">MLRNEHSANNFVLDLFESVDALDLHQQSLHLGRLCASPTSGATPAQRKKIYKAMHLIFGQSDPPSGTGESVEAPSVSKSSASATAPEGPSGSNCGSVPAPVVPQRPSQASGQTPTLPMLVGPPIDIDPILIPDDTEPERHWSTPILFSMGFLGPRVDPDPYSCGYGYGETMEGTLDPLEYQLNPQMDWVQDLGDASGLDTSPDTVMLSPPSVATEEGASYSMVVRTAAEVLDFELPSVEVRPNILTYVLQPGSSSFPSPFFPLMKH</sequence>
<protein>
    <submittedName>
        <fullName evidence="2">Uncharacterized protein</fullName>
    </submittedName>
</protein>
<evidence type="ECO:0000256" key="1">
    <source>
        <dbReference type="SAM" id="MobiDB-lite"/>
    </source>
</evidence>
<reference evidence="2" key="1">
    <citation type="journal article" date="2022" name="bioRxiv">
        <title>Sequencing and chromosome-scale assembly of the giantPleurodeles waltlgenome.</title>
        <authorList>
            <person name="Brown T."/>
            <person name="Elewa A."/>
            <person name="Iarovenko S."/>
            <person name="Subramanian E."/>
            <person name="Araus A.J."/>
            <person name="Petzold A."/>
            <person name="Susuki M."/>
            <person name="Suzuki K.-i.T."/>
            <person name="Hayashi T."/>
            <person name="Toyoda A."/>
            <person name="Oliveira C."/>
            <person name="Osipova E."/>
            <person name="Leigh N.D."/>
            <person name="Simon A."/>
            <person name="Yun M.H."/>
        </authorList>
    </citation>
    <scope>NUCLEOTIDE SEQUENCE</scope>
    <source>
        <strain evidence="2">20211129_DDA</strain>
        <tissue evidence="2">Liver</tissue>
    </source>
</reference>
<keyword evidence="3" id="KW-1185">Reference proteome</keyword>
<dbReference type="Proteomes" id="UP001066276">
    <property type="component" value="Chromosome 12"/>
</dbReference>